<evidence type="ECO:0000256" key="1">
    <source>
        <dbReference type="SAM" id="MobiDB-lite"/>
    </source>
</evidence>
<feature type="compositionally biased region" description="Polar residues" evidence="1">
    <location>
        <begin position="302"/>
        <end position="315"/>
    </location>
</feature>
<evidence type="ECO:0000313" key="3">
    <source>
        <dbReference type="RefSeq" id="XP_006874967.1"/>
    </source>
</evidence>
<reference evidence="3" key="1">
    <citation type="submission" date="2025-08" db="UniProtKB">
        <authorList>
            <consortium name="RefSeq"/>
        </authorList>
    </citation>
    <scope>IDENTIFICATION</scope>
    <source>
        <tissue evidence="3">Spleen</tissue>
    </source>
</reference>
<feature type="compositionally biased region" description="Pro residues" evidence="1">
    <location>
        <begin position="274"/>
        <end position="283"/>
    </location>
</feature>
<dbReference type="OrthoDB" id="10674818at2759"/>
<sequence length="387" mass="40045">MTTRPARLLQLQKEPISAERAGGSGGDHRDHRGSARPSPTPGRGSPGGWAGLSPQGPPPTPRQPNPDNGCYYARQRPRQTAPSCSASRYRPAPPRQTYRPYPEMGTQPPWEGPGEPGSSSGGGPAWHMALPRPDGYGPRCGPHPLPPACLPAATFAQAAPAQTLRGLGGKKPLPLPLAKAMLGEEGGGERGLNTVGPQGRAGSSCNHHCPATGWLARQALLDRRHAALLWPESPAGQGSAPRPPGASLDFSPIPGGRRGNRAQAAIGFPRDAPASPPPPPPPDLYTKADLDIPALLALPDRSSLSPTQLGEQNRSVGPAPMPSSERGGPAHQSAPPLRPPNFPAEVCARPGPGRDSGPTSGRREGGREEKSGEPEGRGRVAGEGGNA</sequence>
<organism evidence="2 3">
    <name type="scientific">Chrysochloris asiatica</name>
    <name type="common">Cape golden mole</name>
    <dbReference type="NCBI Taxonomy" id="185453"/>
    <lineage>
        <taxon>Eukaryota</taxon>
        <taxon>Metazoa</taxon>
        <taxon>Chordata</taxon>
        <taxon>Craniata</taxon>
        <taxon>Vertebrata</taxon>
        <taxon>Euteleostomi</taxon>
        <taxon>Mammalia</taxon>
        <taxon>Eutheria</taxon>
        <taxon>Afrotheria</taxon>
        <taxon>Chrysochloridae</taxon>
        <taxon>Chrysochlorinae</taxon>
        <taxon>Chrysochloris</taxon>
    </lineage>
</organism>
<dbReference type="GeneID" id="102840048"/>
<proteinExistence type="predicted"/>
<feature type="region of interest" description="Disordered" evidence="1">
    <location>
        <begin position="232"/>
        <end position="387"/>
    </location>
</feature>
<dbReference type="Proteomes" id="UP000504623">
    <property type="component" value="Unplaced"/>
</dbReference>
<feature type="compositionally biased region" description="Low complexity" evidence="1">
    <location>
        <begin position="291"/>
        <end position="300"/>
    </location>
</feature>
<keyword evidence="2" id="KW-1185">Reference proteome</keyword>
<evidence type="ECO:0000313" key="2">
    <source>
        <dbReference type="Proteomes" id="UP000504623"/>
    </source>
</evidence>
<feature type="compositionally biased region" description="Basic and acidic residues" evidence="1">
    <location>
        <begin position="361"/>
        <end position="380"/>
    </location>
</feature>
<dbReference type="RefSeq" id="XP_006874967.1">
    <property type="nucleotide sequence ID" value="XM_006874905.1"/>
</dbReference>
<dbReference type="AlphaFoldDB" id="A0A9B0X1C8"/>
<gene>
    <name evidence="3" type="primary">LOC102840048</name>
</gene>
<feature type="region of interest" description="Disordered" evidence="1">
    <location>
        <begin position="1"/>
        <end position="126"/>
    </location>
</feature>
<name>A0A9B0X1C8_CHRAS</name>
<feature type="compositionally biased region" description="Low complexity" evidence="1">
    <location>
        <begin position="108"/>
        <end position="118"/>
    </location>
</feature>
<protein>
    <submittedName>
        <fullName evidence="3">Proline-rich protein 2-like</fullName>
    </submittedName>
</protein>
<accession>A0A9B0X1C8</accession>
<feature type="compositionally biased region" description="Pro residues" evidence="1">
    <location>
        <begin position="55"/>
        <end position="64"/>
    </location>
</feature>